<evidence type="ECO:0000256" key="4">
    <source>
        <dbReference type="ARBA" id="ARBA00022490"/>
    </source>
</evidence>
<evidence type="ECO:0000256" key="11">
    <source>
        <dbReference type="RuleBase" id="RU363115"/>
    </source>
</evidence>
<keyword evidence="6 11" id="KW-0378">Hydrolase</keyword>
<evidence type="ECO:0000256" key="6">
    <source>
        <dbReference type="ARBA" id="ARBA00022801"/>
    </source>
</evidence>
<evidence type="ECO:0000313" key="14">
    <source>
        <dbReference type="Proteomes" id="UP001628156"/>
    </source>
</evidence>
<name>A0ABQ0DMB2_9EUKA</name>
<dbReference type="InterPro" id="IPR046792">
    <property type="entry name" value="Peptidase_C54_cat"/>
</dbReference>
<comment type="caution">
    <text evidence="13">The sequence shown here is derived from an EMBL/GenBank/DDBJ whole genome shotgun (WGS) entry which is preliminary data.</text>
</comment>
<keyword evidence="5 11" id="KW-0645">Protease</keyword>
<evidence type="ECO:0000256" key="10">
    <source>
        <dbReference type="ARBA" id="ARBA00029362"/>
    </source>
</evidence>
<evidence type="ECO:0000313" key="13">
    <source>
        <dbReference type="EMBL" id="GAB1224005.1"/>
    </source>
</evidence>
<keyword evidence="9 11" id="KW-0072">Autophagy</keyword>
<keyword evidence="3" id="KW-0813">Transport</keyword>
<protein>
    <recommendedName>
        <fullName evidence="11">Cysteine protease</fullName>
        <ecNumber evidence="11">3.4.22.-</ecNumber>
    </recommendedName>
</protein>
<accession>A0ABQ0DMB2</accession>
<dbReference type="SUPFAM" id="SSF54001">
    <property type="entry name" value="Cysteine proteinases"/>
    <property type="match status" value="1"/>
</dbReference>
<evidence type="ECO:0000256" key="1">
    <source>
        <dbReference type="ARBA" id="ARBA00004496"/>
    </source>
</evidence>
<dbReference type="Pfam" id="PF03416">
    <property type="entry name" value="Peptidase_C54"/>
    <property type="match status" value="1"/>
</dbReference>
<comment type="catalytic activity">
    <reaction evidence="10">
        <text>[protein]-C-terminal L-amino acid-glycyl-phosphatidylethanolamide + H2O = [protein]-C-terminal L-amino acid-glycine + a 1,2-diacyl-sn-glycero-3-phosphoethanolamine</text>
        <dbReference type="Rhea" id="RHEA:67548"/>
        <dbReference type="Rhea" id="RHEA-COMP:17323"/>
        <dbReference type="Rhea" id="RHEA-COMP:17324"/>
        <dbReference type="ChEBI" id="CHEBI:15377"/>
        <dbReference type="ChEBI" id="CHEBI:64612"/>
        <dbReference type="ChEBI" id="CHEBI:172940"/>
        <dbReference type="ChEBI" id="CHEBI:172941"/>
    </reaction>
    <physiologicalReaction direction="left-to-right" evidence="10">
        <dbReference type="Rhea" id="RHEA:67549"/>
    </physiologicalReaction>
</comment>
<evidence type="ECO:0000256" key="8">
    <source>
        <dbReference type="ARBA" id="ARBA00022927"/>
    </source>
</evidence>
<dbReference type="EC" id="3.4.22.-" evidence="11"/>
<gene>
    <name evidence="13" type="ORF">ENUP19_0170G0017</name>
</gene>
<keyword evidence="8 11" id="KW-0653">Protein transport</keyword>
<dbReference type="Proteomes" id="UP001628156">
    <property type="component" value="Unassembled WGS sequence"/>
</dbReference>
<evidence type="ECO:0000256" key="2">
    <source>
        <dbReference type="ARBA" id="ARBA00010958"/>
    </source>
</evidence>
<reference evidence="13 14" key="1">
    <citation type="journal article" date="2019" name="PLoS Negl. Trop. Dis.">
        <title>Whole genome sequencing of Entamoeba nuttalli reveals mammalian host-related molecular signatures and a novel octapeptide-repeat surface protein.</title>
        <authorList>
            <person name="Tanaka M."/>
            <person name="Makiuchi T."/>
            <person name="Komiyama T."/>
            <person name="Shiina T."/>
            <person name="Osaki K."/>
            <person name="Tachibana H."/>
        </authorList>
    </citation>
    <scope>NUCLEOTIDE SEQUENCE [LARGE SCALE GENOMIC DNA]</scope>
    <source>
        <strain evidence="13 14">P19-061405</strain>
    </source>
</reference>
<keyword evidence="7" id="KW-0788">Thiol protease</keyword>
<organism evidence="13 14">
    <name type="scientific">Entamoeba nuttalli</name>
    <dbReference type="NCBI Taxonomy" id="412467"/>
    <lineage>
        <taxon>Eukaryota</taxon>
        <taxon>Amoebozoa</taxon>
        <taxon>Evosea</taxon>
        <taxon>Archamoebae</taxon>
        <taxon>Mastigamoebida</taxon>
        <taxon>Entamoebidae</taxon>
        <taxon>Entamoeba</taxon>
    </lineage>
</organism>
<comment type="function">
    <text evidence="11">Cysteine protease that plays a key role in autophagy by mediating both proteolytic activation and delipidation of ATG8 family proteins.</text>
</comment>
<feature type="domain" description="Peptidase C54 catalytic" evidence="12">
    <location>
        <begin position="84"/>
        <end position="318"/>
    </location>
</feature>
<dbReference type="InterPro" id="IPR038765">
    <property type="entry name" value="Papain-like_cys_pep_sf"/>
</dbReference>
<comment type="subcellular location">
    <subcellularLocation>
        <location evidence="1 11">Cytoplasm</location>
    </subcellularLocation>
</comment>
<evidence type="ECO:0000256" key="5">
    <source>
        <dbReference type="ARBA" id="ARBA00022670"/>
    </source>
</evidence>
<evidence type="ECO:0000256" key="7">
    <source>
        <dbReference type="ARBA" id="ARBA00022807"/>
    </source>
</evidence>
<comment type="similarity">
    <text evidence="2 11">Belongs to the peptidase C54 family.</text>
</comment>
<proteinExistence type="inferred from homology"/>
<keyword evidence="14" id="KW-1185">Reference proteome</keyword>
<sequence length="348" mass="40234">MDDEQNIYKESTQNIPFLQWLNQKKSNVFSQLYNYIPNNYTSPQLYPNEFIIFLGELFPPHIVRTETSNFFDVAITHIKAYPALTSLIYFVYRSNFSALPNTSLTSDGGWGCTIRACQMLLANSIIKLFGSDNINRKTVIHWFLDFYNSECPYSIHSLFTTQIIVSKNPNGSSFLPFSVVIYALTELVNKDFNRAFECHIITNKFLLNSINKPTIVFIPFTIPDEFEQRLITIFSFNLFAGMVGGSKQKAFYFFGIHHNQLLFLDPHFVRPCASSIIKFDEKDYIAKLSDIKSLRINELERSVVFSFVIHSFQELISLQELAKNVLGIDDKQLTIKREECDGFEVLEF</sequence>
<evidence type="ECO:0000259" key="12">
    <source>
        <dbReference type="Pfam" id="PF03416"/>
    </source>
</evidence>
<dbReference type="PANTHER" id="PTHR22624">
    <property type="entry name" value="CYSTEINE PROTEASE ATG4"/>
    <property type="match status" value="1"/>
</dbReference>
<evidence type="ECO:0000256" key="9">
    <source>
        <dbReference type="ARBA" id="ARBA00023006"/>
    </source>
</evidence>
<evidence type="ECO:0000256" key="3">
    <source>
        <dbReference type="ARBA" id="ARBA00022448"/>
    </source>
</evidence>
<dbReference type="EMBL" id="BAAFRS010000170">
    <property type="protein sequence ID" value="GAB1224005.1"/>
    <property type="molecule type" value="Genomic_DNA"/>
</dbReference>
<dbReference type="InterPro" id="IPR005078">
    <property type="entry name" value="Peptidase_C54"/>
</dbReference>
<keyword evidence="4 11" id="KW-0963">Cytoplasm</keyword>
<dbReference type="PANTHER" id="PTHR22624:SF49">
    <property type="entry name" value="CYSTEINE PROTEASE"/>
    <property type="match status" value="1"/>
</dbReference>